<keyword evidence="4" id="KW-1185">Reference proteome</keyword>
<keyword evidence="2" id="KW-0812">Transmembrane</keyword>
<feature type="transmembrane region" description="Helical" evidence="2">
    <location>
        <begin position="195"/>
        <end position="215"/>
    </location>
</feature>
<feature type="transmembrane region" description="Helical" evidence="2">
    <location>
        <begin position="161"/>
        <end position="183"/>
    </location>
</feature>
<feature type="region of interest" description="Disordered" evidence="1">
    <location>
        <begin position="1"/>
        <end position="36"/>
    </location>
</feature>
<feature type="region of interest" description="Disordered" evidence="1">
    <location>
        <begin position="80"/>
        <end position="114"/>
    </location>
</feature>
<evidence type="ECO:0000256" key="2">
    <source>
        <dbReference type="SAM" id="Phobius"/>
    </source>
</evidence>
<name>A0AAD4R1X5_9BILA</name>
<comment type="caution">
    <text evidence="3">The sequence shown here is derived from an EMBL/GenBank/DDBJ whole genome shotgun (WGS) entry which is preliminary data.</text>
</comment>
<organism evidence="3 4">
    <name type="scientific">Ditylenchus destructor</name>
    <dbReference type="NCBI Taxonomy" id="166010"/>
    <lineage>
        <taxon>Eukaryota</taxon>
        <taxon>Metazoa</taxon>
        <taxon>Ecdysozoa</taxon>
        <taxon>Nematoda</taxon>
        <taxon>Chromadorea</taxon>
        <taxon>Rhabditida</taxon>
        <taxon>Tylenchina</taxon>
        <taxon>Tylenchomorpha</taxon>
        <taxon>Sphaerularioidea</taxon>
        <taxon>Anguinidae</taxon>
        <taxon>Anguininae</taxon>
        <taxon>Ditylenchus</taxon>
    </lineage>
</organism>
<dbReference type="Proteomes" id="UP001201812">
    <property type="component" value="Unassembled WGS sequence"/>
</dbReference>
<proteinExistence type="predicted"/>
<dbReference type="EMBL" id="JAKKPZ010000066">
    <property type="protein sequence ID" value="KAI1704529.1"/>
    <property type="molecule type" value="Genomic_DNA"/>
</dbReference>
<dbReference type="AlphaFoldDB" id="A0AAD4R1X5"/>
<keyword evidence="2" id="KW-1133">Transmembrane helix</keyword>
<feature type="compositionally biased region" description="Basic and acidic residues" evidence="1">
    <location>
        <begin position="85"/>
        <end position="101"/>
    </location>
</feature>
<evidence type="ECO:0000256" key="1">
    <source>
        <dbReference type="SAM" id="MobiDB-lite"/>
    </source>
</evidence>
<keyword evidence="2" id="KW-0472">Membrane</keyword>
<accession>A0AAD4R1X5</accession>
<sequence>MHMTTPRKNQYKDQCDSELYESECSTPSRLNPPNAAQLSRRQAFQMFQKMRHCCHENQDQESDSCEGESEDHLAKCHRISSGSDRYGRDGSEQPMDWDGKSDNTTTSRSSGYGGKIIRKINDSCGRQSKCGKLSAHQTPVDRFGSPDSFPVHTSSSGNGHFLLWNILVKFIVGLLGTFAEFFTQIGELAKSASGLQVRILLGLIVFAMFGAYYVMTGLYSQLGWTVTLTTGTFTDWILMAMSLGVRSVISVLRQIACGLEQFADLGESVSCDWAAYLCDQLGWMCHRRCGFTARMLERSTSRCG</sequence>
<evidence type="ECO:0000313" key="4">
    <source>
        <dbReference type="Proteomes" id="UP001201812"/>
    </source>
</evidence>
<evidence type="ECO:0000313" key="3">
    <source>
        <dbReference type="EMBL" id="KAI1704529.1"/>
    </source>
</evidence>
<protein>
    <submittedName>
        <fullName evidence="3">Uncharacterized protein</fullName>
    </submittedName>
</protein>
<gene>
    <name evidence="3" type="ORF">DdX_14163</name>
</gene>
<reference evidence="3" key="1">
    <citation type="submission" date="2022-01" db="EMBL/GenBank/DDBJ databases">
        <title>Genome Sequence Resource for Two Populations of Ditylenchus destructor, the Migratory Endoparasitic Phytonematode.</title>
        <authorList>
            <person name="Zhang H."/>
            <person name="Lin R."/>
            <person name="Xie B."/>
        </authorList>
    </citation>
    <scope>NUCLEOTIDE SEQUENCE</scope>
    <source>
        <strain evidence="3">BazhouSP</strain>
    </source>
</reference>
<feature type="compositionally biased region" description="Polar residues" evidence="1">
    <location>
        <begin position="23"/>
        <end position="36"/>
    </location>
</feature>